<protein>
    <recommendedName>
        <fullName evidence="4">Mariner Mos1 transposase</fullName>
    </recommendedName>
</protein>
<dbReference type="OrthoDB" id="10017160at2759"/>
<keyword evidence="3" id="KW-1185">Reference proteome</keyword>
<name>A0A4C1YNP7_EUMVA</name>
<organism evidence="2 3">
    <name type="scientific">Eumeta variegata</name>
    <name type="common">Bagworm moth</name>
    <name type="synonym">Eumeta japonica</name>
    <dbReference type="NCBI Taxonomy" id="151549"/>
    <lineage>
        <taxon>Eukaryota</taxon>
        <taxon>Metazoa</taxon>
        <taxon>Ecdysozoa</taxon>
        <taxon>Arthropoda</taxon>
        <taxon>Hexapoda</taxon>
        <taxon>Insecta</taxon>
        <taxon>Pterygota</taxon>
        <taxon>Neoptera</taxon>
        <taxon>Endopterygota</taxon>
        <taxon>Lepidoptera</taxon>
        <taxon>Glossata</taxon>
        <taxon>Ditrysia</taxon>
        <taxon>Tineoidea</taxon>
        <taxon>Psychidae</taxon>
        <taxon>Oiketicinae</taxon>
        <taxon>Eumeta</taxon>
    </lineage>
</organism>
<gene>
    <name evidence="2" type="ORF">EVAR_54041_1</name>
</gene>
<feature type="compositionally biased region" description="Low complexity" evidence="1">
    <location>
        <begin position="65"/>
        <end position="81"/>
    </location>
</feature>
<evidence type="ECO:0008006" key="4">
    <source>
        <dbReference type="Google" id="ProtNLM"/>
    </source>
</evidence>
<comment type="caution">
    <text evidence="2">The sequence shown here is derived from an EMBL/GenBank/DDBJ whole genome shotgun (WGS) entry which is preliminary data.</text>
</comment>
<proteinExistence type="predicted"/>
<feature type="region of interest" description="Disordered" evidence="1">
    <location>
        <begin position="53"/>
        <end position="90"/>
    </location>
</feature>
<evidence type="ECO:0000313" key="2">
    <source>
        <dbReference type="EMBL" id="GBP77876.1"/>
    </source>
</evidence>
<dbReference type="AlphaFoldDB" id="A0A4C1YNP7"/>
<reference evidence="2 3" key="1">
    <citation type="journal article" date="2019" name="Commun. Biol.">
        <title>The bagworm genome reveals a unique fibroin gene that provides high tensile strength.</title>
        <authorList>
            <person name="Kono N."/>
            <person name="Nakamura H."/>
            <person name="Ohtoshi R."/>
            <person name="Tomita M."/>
            <person name="Numata K."/>
            <person name="Arakawa K."/>
        </authorList>
    </citation>
    <scope>NUCLEOTIDE SEQUENCE [LARGE SCALE GENOMIC DNA]</scope>
</reference>
<accession>A0A4C1YNP7</accession>
<evidence type="ECO:0000256" key="1">
    <source>
        <dbReference type="SAM" id="MobiDB-lite"/>
    </source>
</evidence>
<evidence type="ECO:0000313" key="3">
    <source>
        <dbReference type="Proteomes" id="UP000299102"/>
    </source>
</evidence>
<dbReference type="EMBL" id="BGZK01001351">
    <property type="protein sequence ID" value="GBP77876.1"/>
    <property type="molecule type" value="Genomic_DNA"/>
</dbReference>
<dbReference type="Proteomes" id="UP000299102">
    <property type="component" value="Unassembled WGS sequence"/>
</dbReference>
<sequence>MIETDNHVTYHDIRAALVIGMSQIQLILHKHLGMKKLCSWWIAHNLTEAQKRDHVRTPLEDNGGARRLGAGAAAPAGARAPGRPERDAFA</sequence>